<feature type="chain" id="PRO_5012482177" evidence="1">
    <location>
        <begin position="27"/>
        <end position="151"/>
    </location>
</feature>
<dbReference type="Proteomes" id="UP000243406">
    <property type="component" value="Unassembled WGS sequence"/>
</dbReference>
<evidence type="ECO:0000256" key="1">
    <source>
        <dbReference type="SAM" id="SignalP"/>
    </source>
</evidence>
<reference evidence="3" key="1">
    <citation type="submission" date="2017-02" db="EMBL/GenBank/DDBJ databases">
        <authorList>
            <person name="Varghese N."/>
            <person name="Submissions S."/>
        </authorList>
    </citation>
    <scope>NUCLEOTIDE SEQUENCE [LARGE SCALE GENOMIC DNA]</scope>
    <source>
        <strain evidence="3">ATCC 35199</strain>
    </source>
</reference>
<keyword evidence="3" id="KW-1185">Reference proteome</keyword>
<sequence>MRKMNFAIITLIITVIFMSTSINSFAASVSDTKQAILTAPKTESFSTTNSTVVIAGTGQKNDKVRIELYTKKGESFSELQAEIELVVDALGVFSKEVQLFPGENKIVVTLSNAKGEISESRFINYIKKIIEINEIIRGLDVKNSPSVLGGP</sequence>
<keyword evidence="1" id="KW-0732">Signal</keyword>
<protein>
    <submittedName>
        <fullName evidence="2">Uncharacterized protein</fullName>
    </submittedName>
</protein>
<proteinExistence type="predicted"/>
<evidence type="ECO:0000313" key="2">
    <source>
        <dbReference type="EMBL" id="SKB65216.1"/>
    </source>
</evidence>
<dbReference type="EMBL" id="FUYN01000006">
    <property type="protein sequence ID" value="SKB65216.1"/>
    <property type="molecule type" value="Genomic_DNA"/>
</dbReference>
<dbReference type="RefSeq" id="WP_079590291.1">
    <property type="nucleotide sequence ID" value="NZ_DAMCMJ010000017.1"/>
</dbReference>
<feature type="signal peptide" evidence="1">
    <location>
        <begin position="1"/>
        <end position="26"/>
    </location>
</feature>
<dbReference type="InterPro" id="IPR013783">
    <property type="entry name" value="Ig-like_fold"/>
</dbReference>
<dbReference type="AlphaFoldDB" id="A0A1T5D0T5"/>
<name>A0A1T5D0T5_9FIRM</name>
<accession>A0A1T5D0T5</accession>
<evidence type="ECO:0000313" key="3">
    <source>
        <dbReference type="Proteomes" id="UP000243406"/>
    </source>
</evidence>
<gene>
    <name evidence="2" type="ORF">SAMN02745120_2521</name>
</gene>
<dbReference type="Gene3D" id="2.60.40.10">
    <property type="entry name" value="Immunoglobulins"/>
    <property type="match status" value="1"/>
</dbReference>
<organism evidence="2 3">
    <name type="scientific">Acetoanaerobium noterae</name>
    <dbReference type="NCBI Taxonomy" id="745369"/>
    <lineage>
        <taxon>Bacteria</taxon>
        <taxon>Bacillati</taxon>
        <taxon>Bacillota</taxon>
        <taxon>Clostridia</taxon>
        <taxon>Peptostreptococcales</taxon>
        <taxon>Filifactoraceae</taxon>
        <taxon>Acetoanaerobium</taxon>
    </lineage>
</organism>